<name>A0A8X6L7S6_TRICU</name>
<feature type="region of interest" description="Disordered" evidence="1">
    <location>
        <begin position="1"/>
        <end position="43"/>
    </location>
</feature>
<keyword evidence="3" id="KW-1185">Reference proteome</keyword>
<reference evidence="2" key="1">
    <citation type="submission" date="2020-07" db="EMBL/GenBank/DDBJ databases">
        <title>Multicomponent nature underlies the extraordinary mechanical properties of spider dragline silk.</title>
        <authorList>
            <person name="Kono N."/>
            <person name="Nakamura H."/>
            <person name="Mori M."/>
            <person name="Yoshida Y."/>
            <person name="Ohtoshi R."/>
            <person name="Malay A.D."/>
            <person name="Moran D.A.P."/>
            <person name="Tomita M."/>
            <person name="Numata K."/>
            <person name="Arakawa K."/>
        </authorList>
    </citation>
    <scope>NUCLEOTIDE SEQUENCE</scope>
</reference>
<protein>
    <submittedName>
        <fullName evidence="2">Uncharacterized protein</fullName>
    </submittedName>
</protein>
<dbReference type="AlphaFoldDB" id="A0A8X6L7S6"/>
<dbReference type="Proteomes" id="UP000887116">
    <property type="component" value="Unassembled WGS sequence"/>
</dbReference>
<dbReference type="EMBL" id="BMAO01014981">
    <property type="protein sequence ID" value="GFQ98491.1"/>
    <property type="molecule type" value="Genomic_DNA"/>
</dbReference>
<feature type="compositionally biased region" description="Basic and acidic residues" evidence="1">
    <location>
        <begin position="1"/>
        <end position="30"/>
    </location>
</feature>
<evidence type="ECO:0000256" key="1">
    <source>
        <dbReference type="SAM" id="MobiDB-lite"/>
    </source>
</evidence>
<organism evidence="2 3">
    <name type="scientific">Trichonephila clavata</name>
    <name type="common">Joro spider</name>
    <name type="synonym">Nephila clavata</name>
    <dbReference type="NCBI Taxonomy" id="2740835"/>
    <lineage>
        <taxon>Eukaryota</taxon>
        <taxon>Metazoa</taxon>
        <taxon>Ecdysozoa</taxon>
        <taxon>Arthropoda</taxon>
        <taxon>Chelicerata</taxon>
        <taxon>Arachnida</taxon>
        <taxon>Araneae</taxon>
        <taxon>Araneomorphae</taxon>
        <taxon>Entelegynae</taxon>
        <taxon>Araneoidea</taxon>
        <taxon>Nephilidae</taxon>
        <taxon>Trichonephila</taxon>
    </lineage>
</organism>
<proteinExistence type="predicted"/>
<gene>
    <name evidence="2" type="ORF">TNCT_238211</name>
</gene>
<accession>A0A8X6L7S6</accession>
<evidence type="ECO:0000313" key="2">
    <source>
        <dbReference type="EMBL" id="GFQ98491.1"/>
    </source>
</evidence>
<sequence>MEEQKQFLNEKQEKSDEDMKGRKGLSRDSSKVPLISADDKMYEEKEETPIDVILNKAKNDINPGILSKETLDLENDENEEEKFI</sequence>
<evidence type="ECO:0000313" key="3">
    <source>
        <dbReference type="Proteomes" id="UP000887116"/>
    </source>
</evidence>
<comment type="caution">
    <text evidence="2">The sequence shown here is derived from an EMBL/GenBank/DDBJ whole genome shotgun (WGS) entry which is preliminary data.</text>
</comment>